<keyword evidence="2" id="KW-0472">Membrane</keyword>
<reference evidence="3 4" key="1">
    <citation type="submission" date="2020-08" db="EMBL/GenBank/DDBJ databases">
        <title>Genomic Encyclopedia of Type Strains, Phase IV (KMG-V): Genome sequencing to study the core and pangenomes of soil and plant-associated prokaryotes.</title>
        <authorList>
            <person name="Whitman W."/>
        </authorList>
    </citation>
    <scope>NUCLEOTIDE SEQUENCE [LARGE SCALE GENOMIC DNA]</scope>
    <source>
        <strain evidence="3 4">M2T3</strain>
    </source>
</reference>
<feature type="transmembrane region" description="Helical" evidence="2">
    <location>
        <begin position="6"/>
        <end position="28"/>
    </location>
</feature>
<comment type="caution">
    <text evidence="3">The sequence shown here is derived from an EMBL/GenBank/DDBJ whole genome shotgun (WGS) entry which is preliminary data.</text>
</comment>
<evidence type="ECO:0000313" key="3">
    <source>
        <dbReference type="EMBL" id="MBB6500009.1"/>
    </source>
</evidence>
<sequence length="96" mass="10790">MRTKTILIIILTVLITIFLMMNTDAVEFDFIIFKAQISKLLVVGVCTFAGFLLGYWVGRPKTVVSTYDRNEDEITPVSPPSVPKGTLSDEDRDYIS</sequence>
<keyword evidence="2" id="KW-1133">Transmembrane helix</keyword>
<dbReference type="EMBL" id="JACHCC010000005">
    <property type="protein sequence ID" value="MBB6500009.1"/>
    <property type="molecule type" value="Genomic_DNA"/>
</dbReference>
<evidence type="ECO:0000256" key="2">
    <source>
        <dbReference type="SAM" id="Phobius"/>
    </source>
</evidence>
<protein>
    <submittedName>
        <fullName evidence="3">Putative integral membrane protein</fullName>
    </submittedName>
</protein>
<feature type="transmembrane region" description="Helical" evidence="2">
    <location>
        <begin position="40"/>
        <end position="58"/>
    </location>
</feature>
<feature type="compositionally biased region" description="Basic and acidic residues" evidence="1">
    <location>
        <begin position="87"/>
        <end position="96"/>
    </location>
</feature>
<name>A0A7X0J2Q9_9SPHI</name>
<evidence type="ECO:0000313" key="4">
    <source>
        <dbReference type="Proteomes" id="UP000521017"/>
    </source>
</evidence>
<organism evidence="3 4">
    <name type="scientific">Pedobacter cryoconitis</name>
    <dbReference type="NCBI Taxonomy" id="188932"/>
    <lineage>
        <taxon>Bacteria</taxon>
        <taxon>Pseudomonadati</taxon>
        <taxon>Bacteroidota</taxon>
        <taxon>Sphingobacteriia</taxon>
        <taxon>Sphingobacteriales</taxon>
        <taxon>Sphingobacteriaceae</taxon>
        <taxon>Pedobacter</taxon>
    </lineage>
</organism>
<dbReference type="Proteomes" id="UP000521017">
    <property type="component" value="Unassembled WGS sequence"/>
</dbReference>
<gene>
    <name evidence="3" type="ORF">HDF25_002153</name>
</gene>
<dbReference type="AlphaFoldDB" id="A0A7X0J2Q9"/>
<accession>A0A7X0J2Q9</accession>
<keyword evidence="2" id="KW-0812">Transmembrane</keyword>
<proteinExistence type="predicted"/>
<feature type="region of interest" description="Disordered" evidence="1">
    <location>
        <begin position="74"/>
        <end position="96"/>
    </location>
</feature>
<dbReference type="RefSeq" id="WP_184624729.1">
    <property type="nucleotide sequence ID" value="NZ_JACHCC010000005.1"/>
</dbReference>
<evidence type="ECO:0000256" key="1">
    <source>
        <dbReference type="SAM" id="MobiDB-lite"/>
    </source>
</evidence>